<dbReference type="RefSeq" id="WP_162007868.1">
    <property type="nucleotide sequence ID" value="NZ_CP045875.1"/>
</dbReference>
<keyword evidence="4 6" id="KW-0238">DNA-binding</keyword>
<dbReference type="InterPro" id="IPR013762">
    <property type="entry name" value="Integrase-like_cat_sf"/>
</dbReference>
<organism evidence="9 10">
    <name type="scientific">Heliorestis convoluta</name>
    <dbReference type="NCBI Taxonomy" id="356322"/>
    <lineage>
        <taxon>Bacteria</taxon>
        <taxon>Bacillati</taxon>
        <taxon>Bacillota</taxon>
        <taxon>Clostridia</taxon>
        <taxon>Eubacteriales</taxon>
        <taxon>Heliobacteriaceae</taxon>
        <taxon>Heliorestis</taxon>
    </lineage>
</organism>
<dbReference type="InterPro" id="IPR004107">
    <property type="entry name" value="Integrase_SAM-like_N"/>
</dbReference>
<evidence type="ECO:0000259" key="8">
    <source>
        <dbReference type="PROSITE" id="PS51900"/>
    </source>
</evidence>
<dbReference type="InterPro" id="IPR010998">
    <property type="entry name" value="Integrase_recombinase_N"/>
</dbReference>
<comment type="similarity">
    <text evidence="2">Belongs to the 'phage' integrase family.</text>
</comment>
<accession>A0A5Q2MY02</accession>
<dbReference type="GO" id="GO:0006310">
    <property type="term" value="P:DNA recombination"/>
    <property type="evidence" value="ECO:0007669"/>
    <property type="project" value="UniProtKB-KW"/>
</dbReference>
<feature type="domain" description="Tyr recombinase" evidence="7">
    <location>
        <begin position="102"/>
        <end position="273"/>
    </location>
</feature>
<evidence type="ECO:0000256" key="5">
    <source>
        <dbReference type="ARBA" id="ARBA00023172"/>
    </source>
</evidence>
<name>A0A5Q2MY02_9FIRM</name>
<dbReference type="PROSITE" id="PS51900">
    <property type="entry name" value="CB"/>
    <property type="match status" value="1"/>
</dbReference>
<keyword evidence="5" id="KW-0233">DNA recombination</keyword>
<gene>
    <name evidence="9" type="ORF">FTV88_0592</name>
</gene>
<evidence type="ECO:0000256" key="6">
    <source>
        <dbReference type="PROSITE-ProRule" id="PRU01248"/>
    </source>
</evidence>
<dbReference type="PANTHER" id="PTHR30349:SF41">
    <property type="entry name" value="INTEGRASE_RECOMBINASE PROTEIN MJ0367-RELATED"/>
    <property type="match status" value="1"/>
</dbReference>
<dbReference type="InterPro" id="IPR044068">
    <property type="entry name" value="CB"/>
</dbReference>
<dbReference type="Pfam" id="PF02899">
    <property type="entry name" value="Phage_int_SAM_1"/>
    <property type="match status" value="1"/>
</dbReference>
<dbReference type="GO" id="GO:0003677">
    <property type="term" value="F:DNA binding"/>
    <property type="evidence" value="ECO:0007669"/>
    <property type="project" value="UniProtKB-UniRule"/>
</dbReference>
<keyword evidence="10" id="KW-1185">Reference proteome</keyword>
<dbReference type="Pfam" id="PF00589">
    <property type="entry name" value="Phage_integrase"/>
    <property type="match status" value="1"/>
</dbReference>
<keyword evidence="3" id="KW-0229">DNA integration</keyword>
<dbReference type="EMBL" id="CP045875">
    <property type="protein sequence ID" value="QGG46771.1"/>
    <property type="molecule type" value="Genomic_DNA"/>
</dbReference>
<protein>
    <submittedName>
        <fullName evidence="9">Tyrosine-type recombinase/integrase</fullName>
    </submittedName>
</protein>
<evidence type="ECO:0000259" key="7">
    <source>
        <dbReference type="PROSITE" id="PS51898"/>
    </source>
</evidence>
<evidence type="ECO:0000256" key="2">
    <source>
        <dbReference type="ARBA" id="ARBA00008857"/>
    </source>
</evidence>
<evidence type="ECO:0000256" key="3">
    <source>
        <dbReference type="ARBA" id="ARBA00022908"/>
    </source>
</evidence>
<reference evidence="10" key="1">
    <citation type="submission" date="2019-11" db="EMBL/GenBank/DDBJ databases">
        <title>Genome sequence of Heliorestis convoluta strain HH, an alkaliphilic and minimalistic phototrophic bacterium from a soda lake in Egypt.</title>
        <authorList>
            <person name="Dewey E.D."/>
            <person name="Stokes L.M."/>
            <person name="Burchell B.M."/>
            <person name="Shaffer K.N."/>
            <person name="Huntington A.M."/>
            <person name="Baker J.M."/>
            <person name="Nadendla S."/>
            <person name="Giglio M.G."/>
            <person name="Touchman J.W."/>
            <person name="Blankenship R.E."/>
            <person name="Madigan M.T."/>
            <person name="Sattley W.M."/>
        </authorList>
    </citation>
    <scope>NUCLEOTIDE SEQUENCE [LARGE SCALE GENOMIC DNA]</scope>
    <source>
        <strain evidence="10">HH</strain>
    </source>
</reference>
<dbReference type="Proteomes" id="UP000366051">
    <property type="component" value="Chromosome"/>
</dbReference>
<evidence type="ECO:0000313" key="10">
    <source>
        <dbReference type="Proteomes" id="UP000366051"/>
    </source>
</evidence>
<sequence>MDNNHLDNFITYGLKRRSTVTRETYKAALLHFELFLRTRKLVLDNFTKQDVQDYLDAMEGEGKAPATIHKHFYALRAYSKWIKRKTLTEDIRLIHLPDVKKIKPETLSKEERQALVAMASENKRNVAIILLFLGAGLSVSELVTLNRCDVRLENNRGTIIIHKRNAEKTREVAIGPMIRQALSDYLFEREDDHSALFISNRDRPISTRSVQMIIKKYGGDKLRATVLRHTFISAMVQGEEDWSVIQKQAGLITPQMLPRYAKPTKVQIQEVADRLFDEE</sequence>
<dbReference type="InterPro" id="IPR002104">
    <property type="entry name" value="Integrase_catalytic"/>
</dbReference>
<dbReference type="Gene3D" id="1.10.150.130">
    <property type="match status" value="1"/>
</dbReference>
<dbReference type="Gene3D" id="1.10.443.10">
    <property type="entry name" value="Intergrase catalytic core"/>
    <property type="match status" value="1"/>
</dbReference>
<dbReference type="InterPro" id="IPR011010">
    <property type="entry name" value="DNA_brk_join_enz"/>
</dbReference>
<evidence type="ECO:0000256" key="4">
    <source>
        <dbReference type="ARBA" id="ARBA00023125"/>
    </source>
</evidence>
<feature type="domain" description="Core-binding (CB)" evidence="8">
    <location>
        <begin position="1"/>
        <end position="83"/>
    </location>
</feature>
<dbReference type="SUPFAM" id="SSF56349">
    <property type="entry name" value="DNA breaking-rejoining enzymes"/>
    <property type="match status" value="1"/>
</dbReference>
<dbReference type="AlphaFoldDB" id="A0A5Q2MY02"/>
<comment type="function">
    <text evidence="1">Site-specific tyrosine recombinase, which acts by catalyzing the cutting and rejoining of the recombining DNA molecules.</text>
</comment>
<dbReference type="PANTHER" id="PTHR30349">
    <property type="entry name" value="PHAGE INTEGRASE-RELATED"/>
    <property type="match status" value="1"/>
</dbReference>
<evidence type="ECO:0000313" key="9">
    <source>
        <dbReference type="EMBL" id="QGG46771.1"/>
    </source>
</evidence>
<dbReference type="GO" id="GO:0015074">
    <property type="term" value="P:DNA integration"/>
    <property type="evidence" value="ECO:0007669"/>
    <property type="project" value="UniProtKB-KW"/>
</dbReference>
<dbReference type="KEGG" id="hcv:FTV88_0592"/>
<evidence type="ECO:0000256" key="1">
    <source>
        <dbReference type="ARBA" id="ARBA00003283"/>
    </source>
</evidence>
<dbReference type="PROSITE" id="PS51898">
    <property type="entry name" value="TYR_RECOMBINASE"/>
    <property type="match status" value="1"/>
</dbReference>
<proteinExistence type="inferred from homology"/>
<dbReference type="InterPro" id="IPR050090">
    <property type="entry name" value="Tyrosine_recombinase_XerCD"/>
</dbReference>